<dbReference type="AlphaFoldDB" id="A0AAF0V2R8"/>
<dbReference type="PROSITE" id="PS50237">
    <property type="entry name" value="HECT"/>
    <property type="match status" value="1"/>
</dbReference>
<keyword evidence="10" id="KW-1185">Reference proteome</keyword>
<dbReference type="GO" id="GO:0061630">
    <property type="term" value="F:ubiquitin protein ligase activity"/>
    <property type="evidence" value="ECO:0007669"/>
    <property type="project" value="UniProtKB-EC"/>
</dbReference>
<proteinExistence type="predicted"/>
<protein>
    <recommendedName>
        <fullName evidence="3">HECT-type E3 ubiquitin transferase</fullName>
        <ecNumber evidence="3">2.3.2.26</ecNumber>
    </recommendedName>
</protein>
<keyword evidence="4" id="KW-0808">Transferase</keyword>
<evidence type="ECO:0000256" key="4">
    <source>
        <dbReference type="ARBA" id="ARBA00022679"/>
    </source>
</evidence>
<gene>
    <name evidence="9" type="ORF">MTR67_050337</name>
</gene>
<dbReference type="InterPro" id="IPR029071">
    <property type="entry name" value="Ubiquitin-like_domsf"/>
</dbReference>
<evidence type="ECO:0000259" key="7">
    <source>
        <dbReference type="PROSITE" id="PS50053"/>
    </source>
</evidence>
<evidence type="ECO:0000259" key="8">
    <source>
        <dbReference type="PROSITE" id="PS50237"/>
    </source>
</evidence>
<dbReference type="Pfam" id="PF05118">
    <property type="entry name" value="Asp_Arg_Hydrox"/>
    <property type="match status" value="1"/>
</dbReference>
<comment type="pathway">
    <text evidence="2">Protein modification; protein ubiquitination.</text>
</comment>
<dbReference type="InterPro" id="IPR000626">
    <property type="entry name" value="Ubiquitin-like_dom"/>
</dbReference>
<dbReference type="SUPFAM" id="SSF56204">
    <property type="entry name" value="Hect, E3 ligase catalytic domain"/>
    <property type="match status" value="1"/>
</dbReference>
<dbReference type="InterPro" id="IPR007803">
    <property type="entry name" value="Asp/Arg/Pro-Hydrxlase"/>
</dbReference>
<sequence>MITGIPEDHQRLIYNGKQLSCQSETLAFYNVQNDTTIHLVGKMPRTYHLQTWKITNEIISKISMILKSDYVCSASDLKAMGMLVRQFTDKAYNHIHLFISSSAPADLVMMYMSPDNAKKDVADESIRRFINSLMSTDLYMKRYSECARLILVFCKLLRRVVGLEDSLYSFCRSSIREIVDAVGIARCKKNVADELLELNDVFMIVREVVVADLSRELELSMGSIESTGLSLISIVRDFTEYMCLVRALLQQPFDSLNGEAVYNREYIESLHRILSDLHIMLYDLLDKIERCLRKLEDQLRSINEAGMLIVSWWSHYLVILKELNNINSELFNNSEVFWQKLNQQKNSLCFLIAMFANSFDDYRWIIEHKEVTNFEVRRHLTMMMLEEARFGNKEKSYEMLIDRSVLLDETFEYIVDQDPALLRGDLLIQFKHEEAAGPGVLRECFFLVFREMFNPHKALFVACPNDRRRFFPNSASKVDPLHLEYFTFCGRMIALALMHKIQIGVVFDRVFFLQLAGEDISLEDIRDADPTLYSSCKQILEMDPETVDQDILSLTFAYDVEELGPRTTIELCPDGKDIVVNSKNRKEYVNLLIQHRFVTSIASQIAHFSQGFSDITTSNIKTSLFRSLYLEDLDKMLDGSGTAISVEDWKAHTDYNGYEENDQQISWFWKIVKCMSVEQRRVLLFFWTSIRYLPLEGFRGLDSRLCISRTSESCEQLPSTQTCLYLLRVPPYFNRVMMQNRLEMITKEHIGCSFGNL</sequence>
<evidence type="ECO:0000313" key="9">
    <source>
        <dbReference type="EMBL" id="WMV56952.1"/>
    </source>
</evidence>
<dbReference type="PROSITE" id="PS50053">
    <property type="entry name" value="UBIQUITIN_2"/>
    <property type="match status" value="1"/>
</dbReference>
<accession>A0AAF0V2R8</accession>
<feature type="active site" description="Glycyl thioester intermediate" evidence="6">
    <location>
        <position position="723"/>
    </location>
</feature>
<dbReference type="Gene3D" id="3.10.20.90">
    <property type="entry name" value="Phosphatidylinositol 3-kinase Catalytic Subunit, Chain A, domain 1"/>
    <property type="match status" value="1"/>
</dbReference>
<dbReference type="GO" id="GO:0005737">
    <property type="term" value="C:cytoplasm"/>
    <property type="evidence" value="ECO:0007669"/>
    <property type="project" value="TreeGrafter"/>
</dbReference>
<dbReference type="InterPro" id="IPR035983">
    <property type="entry name" value="Hect_E3_ubiquitin_ligase"/>
</dbReference>
<organism evidence="9 10">
    <name type="scientific">Solanum verrucosum</name>
    <dbReference type="NCBI Taxonomy" id="315347"/>
    <lineage>
        <taxon>Eukaryota</taxon>
        <taxon>Viridiplantae</taxon>
        <taxon>Streptophyta</taxon>
        <taxon>Embryophyta</taxon>
        <taxon>Tracheophyta</taxon>
        <taxon>Spermatophyta</taxon>
        <taxon>Magnoliopsida</taxon>
        <taxon>eudicotyledons</taxon>
        <taxon>Gunneridae</taxon>
        <taxon>Pentapetalae</taxon>
        <taxon>asterids</taxon>
        <taxon>lamiids</taxon>
        <taxon>Solanales</taxon>
        <taxon>Solanaceae</taxon>
        <taxon>Solanoideae</taxon>
        <taxon>Solaneae</taxon>
        <taxon>Solanum</taxon>
    </lineage>
</organism>
<evidence type="ECO:0000256" key="1">
    <source>
        <dbReference type="ARBA" id="ARBA00000885"/>
    </source>
</evidence>
<evidence type="ECO:0000313" key="10">
    <source>
        <dbReference type="Proteomes" id="UP001234989"/>
    </source>
</evidence>
<evidence type="ECO:0000256" key="5">
    <source>
        <dbReference type="ARBA" id="ARBA00022786"/>
    </source>
</evidence>
<dbReference type="InterPro" id="IPR000569">
    <property type="entry name" value="HECT_dom"/>
</dbReference>
<feature type="domain" description="Ubiquitin-like" evidence="7">
    <location>
        <begin position="4"/>
        <end position="46"/>
    </location>
</feature>
<dbReference type="InterPro" id="IPR050409">
    <property type="entry name" value="E3_ubiq-protein_ligase"/>
</dbReference>
<dbReference type="Pfam" id="PF00632">
    <property type="entry name" value="HECT"/>
    <property type="match status" value="1"/>
</dbReference>
<comment type="catalytic activity">
    <reaction evidence="1">
        <text>S-ubiquitinyl-[E2 ubiquitin-conjugating enzyme]-L-cysteine + [acceptor protein]-L-lysine = [E2 ubiquitin-conjugating enzyme]-L-cysteine + N(6)-ubiquitinyl-[acceptor protein]-L-lysine.</text>
        <dbReference type="EC" id="2.3.2.26"/>
    </reaction>
</comment>
<evidence type="ECO:0000256" key="3">
    <source>
        <dbReference type="ARBA" id="ARBA00012485"/>
    </source>
</evidence>
<dbReference type="PANTHER" id="PTHR11254:SF430">
    <property type="entry name" value="E3 UBIQUITIN-PROTEIN LIGASE UPL5-LIKE"/>
    <property type="match status" value="1"/>
</dbReference>
<dbReference type="Gene3D" id="3.30.2410.10">
    <property type="entry name" value="Hect, E3 ligase catalytic domain"/>
    <property type="match status" value="1"/>
</dbReference>
<keyword evidence="5 6" id="KW-0833">Ubl conjugation pathway</keyword>
<dbReference type="Pfam" id="PF00240">
    <property type="entry name" value="ubiquitin"/>
    <property type="match status" value="1"/>
</dbReference>
<evidence type="ECO:0000256" key="2">
    <source>
        <dbReference type="ARBA" id="ARBA00004906"/>
    </source>
</evidence>
<dbReference type="Gene3D" id="3.90.1750.10">
    <property type="entry name" value="Hect, E3 ligase catalytic domains"/>
    <property type="match status" value="1"/>
</dbReference>
<dbReference type="FunFam" id="3.30.2160.10:FF:000019">
    <property type="entry name" value="E3 ubiquitin-protein ligase UPL5 isoform A"/>
    <property type="match status" value="1"/>
</dbReference>
<dbReference type="EC" id="2.3.2.26" evidence="3"/>
<reference evidence="9" key="1">
    <citation type="submission" date="2023-08" db="EMBL/GenBank/DDBJ databases">
        <title>A de novo genome assembly of Solanum verrucosum Schlechtendal, a Mexican diploid species geographically isolated from the other diploid A-genome species in potato relatives.</title>
        <authorList>
            <person name="Hosaka K."/>
        </authorList>
    </citation>
    <scope>NUCLEOTIDE SEQUENCE</scope>
    <source>
        <tissue evidence="9">Young leaves</tissue>
    </source>
</reference>
<dbReference type="SMART" id="SM00119">
    <property type="entry name" value="HECTc"/>
    <property type="match status" value="1"/>
</dbReference>
<dbReference type="Gene3D" id="3.30.2160.10">
    <property type="entry name" value="Hect, E3 ligase catalytic domain"/>
    <property type="match status" value="1"/>
</dbReference>
<name>A0AAF0V2R8_SOLVR</name>
<dbReference type="SUPFAM" id="SSF54236">
    <property type="entry name" value="Ubiquitin-like"/>
    <property type="match status" value="1"/>
</dbReference>
<dbReference type="PANTHER" id="PTHR11254">
    <property type="entry name" value="HECT DOMAIN UBIQUITIN-PROTEIN LIGASE"/>
    <property type="match status" value="1"/>
</dbReference>
<feature type="domain" description="HECT" evidence="8">
    <location>
        <begin position="418"/>
        <end position="757"/>
    </location>
</feature>
<dbReference type="Proteomes" id="UP001234989">
    <property type="component" value="Chromosome 12"/>
</dbReference>
<evidence type="ECO:0000256" key="6">
    <source>
        <dbReference type="PROSITE-ProRule" id="PRU00104"/>
    </source>
</evidence>
<dbReference type="GO" id="GO:0006511">
    <property type="term" value="P:ubiquitin-dependent protein catabolic process"/>
    <property type="evidence" value="ECO:0007669"/>
    <property type="project" value="TreeGrafter"/>
</dbReference>
<dbReference type="FunFam" id="3.30.2410.10:FF:000020">
    <property type="entry name" value="E3 ubiquitin-protein ligase UPL5"/>
    <property type="match status" value="1"/>
</dbReference>
<dbReference type="CDD" id="cd00078">
    <property type="entry name" value="HECTc"/>
    <property type="match status" value="1"/>
</dbReference>
<dbReference type="GO" id="GO:0000209">
    <property type="term" value="P:protein polyubiquitination"/>
    <property type="evidence" value="ECO:0007669"/>
    <property type="project" value="TreeGrafter"/>
</dbReference>
<dbReference type="EMBL" id="CP133623">
    <property type="protein sequence ID" value="WMV56952.1"/>
    <property type="molecule type" value="Genomic_DNA"/>
</dbReference>